<dbReference type="Pfam" id="PF12680">
    <property type="entry name" value="SnoaL_2"/>
    <property type="match status" value="1"/>
</dbReference>
<reference evidence="2 3" key="1">
    <citation type="submission" date="2017-02" db="EMBL/GenBank/DDBJ databases">
        <authorList>
            <person name="Peterson S.W."/>
        </authorList>
    </citation>
    <scope>NUCLEOTIDE SEQUENCE [LARGE SCALE GENOMIC DNA]</scope>
    <source>
        <strain evidence="2 3">DSM 25262</strain>
    </source>
</reference>
<keyword evidence="3" id="KW-1185">Reference proteome</keyword>
<dbReference type="Proteomes" id="UP000190961">
    <property type="component" value="Unassembled WGS sequence"/>
</dbReference>
<gene>
    <name evidence="2" type="ORF">SAMN05660236_2103</name>
</gene>
<dbReference type="STRING" id="688867.SAMN05660236_2103"/>
<dbReference type="InterPro" id="IPR032710">
    <property type="entry name" value="NTF2-like_dom_sf"/>
</dbReference>
<dbReference type="OrthoDB" id="7859473at2"/>
<dbReference type="EMBL" id="FUZU01000001">
    <property type="protein sequence ID" value="SKC62204.1"/>
    <property type="molecule type" value="Genomic_DNA"/>
</dbReference>
<sequence length="129" mass="14302">MTAKEVITAFSDALGKGDIPKAFSFFSLEAKWHQPGNNKFSDTKNKPEQIGEMLSKMMEYTKGTLVIQPNGAMMVNANLVSAPVRFSALCEGKSLDMTGIDLYGVKDGKIINVWLFSEDQNQEDDFWGV</sequence>
<protein>
    <recommendedName>
        <fullName evidence="1">SnoaL-like domain-containing protein</fullName>
    </recommendedName>
</protein>
<evidence type="ECO:0000313" key="3">
    <source>
        <dbReference type="Proteomes" id="UP000190961"/>
    </source>
</evidence>
<dbReference type="Gene3D" id="3.10.450.50">
    <property type="match status" value="1"/>
</dbReference>
<name>A0A1T5KEU0_9BACT</name>
<proteinExistence type="predicted"/>
<evidence type="ECO:0000313" key="2">
    <source>
        <dbReference type="EMBL" id="SKC62204.1"/>
    </source>
</evidence>
<dbReference type="SUPFAM" id="SSF54427">
    <property type="entry name" value="NTF2-like"/>
    <property type="match status" value="1"/>
</dbReference>
<dbReference type="AlphaFoldDB" id="A0A1T5KEU0"/>
<evidence type="ECO:0000259" key="1">
    <source>
        <dbReference type="Pfam" id="PF12680"/>
    </source>
</evidence>
<feature type="domain" description="SnoaL-like" evidence="1">
    <location>
        <begin position="8"/>
        <end position="111"/>
    </location>
</feature>
<dbReference type="RefSeq" id="WP_079686592.1">
    <property type="nucleotide sequence ID" value="NZ_FUZU01000001.1"/>
</dbReference>
<dbReference type="InterPro" id="IPR037401">
    <property type="entry name" value="SnoaL-like"/>
</dbReference>
<organism evidence="2 3">
    <name type="scientific">Ohtaekwangia koreensis</name>
    <dbReference type="NCBI Taxonomy" id="688867"/>
    <lineage>
        <taxon>Bacteria</taxon>
        <taxon>Pseudomonadati</taxon>
        <taxon>Bacteroidota</taxon>
        <taxon>Cytophagia</taxon>
        <taxon>Cytophagales</taxon>
        <taxon>Fulvivirgaceae</taxon>
        <taxon>Ohtaekwangia</taxon>
    </lineage>
</organism>
<accession>A0A1T5KEU0</accession>